<evidence type="ECO:0000313" key="3">
    <source>
        <dbReference type="Proteomes" id="UP000041254"/>
    </source>
</evidence>
<sequence length="129" mass="14389">MSQRVKAKGGQVIQDITSTFRDEEGREVKELNPAITHIVVAKTLSRQGFLRFLHDSSLTEESISAGRAKVVRDEWMTKSSQTGKRQNDEAYLYQFNESAPTEVGDTDAHTRGESVRCGWLAGLTTDDGR</sequence>
<reference evidence="2 3" key="1">
    <citation type="submission" date="2014-11" db="EMBL/GenBank/DDBJ databases">
        <authorList>
            <person name="Zhu J."/>
            <person name="Qi W."/>
            <person name="Song R."/>
        </authorList>
    </citation>
    <scope>NUCLEOTIDE SEQUENCE [LARGE SCALE GENOMIC DNA]</scope>
</reference>
<evidence type="ECO:0000313" key="2">
    <source>
        <dbReference type="EMBL" id="CEM27254.1"/>
    </source>
</evidence>
<dbReference type="Proteomes" id="UP000041254">
    <property type="component" value="Unassembled WGS sequence"/>
</dbReference>
<dbReference type="AlphaFoldDB" id="A0A0G4GDA6"/>
<keyword evidence="3" id="KW-1185">Reference proteome</keyword>
<proteinExistence type="predicted"/>
<protein>
    <recommendedName>
        <fullName evidence="1">BRCT domain-containing protein</fullName>
    </recommendedName>
</protein>
<organism evidence="2 3">
    <name type="scientific">Vitrella brassicaformis (strain CCMP3155)</name>
    <dbReference type="NCBI Taxonomy" id="1169540"/>
    <lineage>
        <taxon>Eukaryota</taxon>
        <taxon>Sar</taxon>
        <taxon>Alveolata</taxon>
        <taxon>Colpodellida</taxon>
        <taxon>Vitrellaceae</taxon>
        <taxon>Vitrella</taxon>
    </lineage>
</organism>
<dbReference type="InterPro" id="IPR001357">
    <property type="entry name" value="BRCT_dom"/>
</dbReference>
<gene>
    <name evidence="2" type="ORF">Vbra_17450</name>
</gene>
<feature type="domain" description="BRCT" evidence="1">
    <location>
        <begin position="1"/>
        <end position="93"/>
    </location>
</feature>
<dbReference type="Gene3D" id="3.40.50.10190">
    <property type="entry name" value="BRCT domain"/>
    <property type="match status" value="1"/>
</dbReference>
<dbReference type="InterPro" id="IPR036420">
    <property type="entry name" value="BRCT_dom_sf"/>
</dbReference>
<dbReference type="PhylomeDB" id="A0A0G4GDA6"/>
<dbReference type="PROSITE" id="PS50172">
    <property type="entry name" value="BRCT"/>
    <property type="match status" value="1"/>
</dbReference>
<evidence type="ECO:0000259" key="1">
    <source>
        <dbReference type="PROSITE" id="PS50172"/>
    </source>
</evidence>
<name>A0A0G4GDA6_VITBC</name>
<dbReference type="VEuPathDB" id="CryptoDB:Vbra_17450"/>
<dbReference type="InParanoid" id="A0A0G4GDA6"/>
<dbReference type="SUPFAM" id="SSF52113">
    <property type="entry name" value="BRCT domain"/>
    <property type="match status" value="1"/>
</dbReference>
<dbReference type="EMBL" id="CDMY01000634">
    <property type="protein sequence ID" value="CEM27254.1"/>
    <property type="molecule type" value="Genomic_DNA"/>
</dbReference>
<accession>A0A0G4GDA6</accession>